<dbReference type="EMBL" id="AP027081">
    <property type="protein sequence ID" value="BDU77707.1"/>
    <property type="molecule type" value="Genomic_DNA"/>
</dbReference>
<dbReference type="Proteomes" id="UP001228113">
    <property type="component" value="Chromosome"/>
</dbReference>
<dbReference type="PANTHER" id="PTHR44227">
    <property type="match status" value="1"/>
</dbReference>
<evidence type="ECO:0000313" key="5">
    <source>
        <dbReference type="Proteomes" id="UP001228113"/>
    </source>
</evidence>
<proteinExistence type="predicted"/>
<dbReference type="KEGG" id="msea:METESE_26650"/>
<dbReference type="AlphaFoldDB" id="A0AA48KEW6"/>
<dbReference type="InterPro" id="IPR052346">
    <property type="entry name" value="O-mannosyl-transferase_TMTC"/>
</dbReference>
<evidence type="ECO:0000313" key="4">
    <source>
        <dbReference type="EMBL" id="BDU77707.1"/>
    </source>
</evidence>
<dbReference type="PANTHER" id="PTHR44227:SF3">
    <property type="entry name" value="PROTEIN O-MANNOSYL-TRANSFERASE TMTC4"/>
    <property type="match status" value="1"/>
</dbReference>
<protein>
    <recommendedName>
        <fullName evidence="6">Tetratricopeptide repeat protein</fullName>
    </recommendedName>
</protein>
<organism evidence="4 5">
    <name type="scientific">Mesoterricola sediminis</name>
    <dbReference type="NCBI Taxonomy" id="2927980"/>
    <lineage>
        <taxon>Bacteria</taxon>
        <taxon>Pseudomonadati</taxon>
        <taxon>Acidobacteriota</taxon>
        <taxon>Holophagae</taxon>
        <taxon>Holophagales</taxon>
        <taxon>Holophagaceae</taxon>
        <taxon>Mesoterricola</taxon>
    </lineage>
</organism>
<dbReference type="InterPro" id="IPR011990">
    <property type="entry name" value="TPR-like_helical_dom_sf"/>
</dbReference>
<name>A0AA48KEW6_9BACT</name>
<dbReference type="InterPro" id="IPR013105">
    <property type="entry name" value="TPR_2"/>
</dbReference>
<dbReference type="SMART" id="SM00028">
    <property type="entry name" value="TPR"/>
    <property type="match status" value="4"/>
</dbReference>
<dbReference type="PROSITE" id="PS50005">
    <property type="entry name" value="TPR"/>
    <property type="match status" value="2"/>
</dbReference>
<gene>
    <name evidence="4" type="ORF">METESE_26650</name>
</gene>
<evidence type="ECO:0008006" key="6">
    <source>
        <dbReference type="Google" id="ProtNLM"/>
    </source>
</evidence>
<dbReference type="Pfam" id="PF07719">
    <property type="entry name" value="TPR_2"/>
    <property type="match status" value="1"/>
</dbReference>
<dbReference type="Pfam" id="PF13432">
    <property type="entry name" value="TPR_16"/>
    <property type="match status" value="1"/>
</dbReference>
<keyword evidence="5" id="KW-1185">Reference proteome</keyword>
<dbReference type="RefSeq" id="WP_243334154.1">
    <property type="nucleotide sequence ID" value="NZ_AP027081.1"/>
</dbReference>
<keyword evidence="2 3" id="KW-0802">TPR repeat</keyword>
<feature type="repeat" description="TPR" evidence="3">
    <location>
        <begin position="113"/>
        <end position="146"/>
    </location>
</feature>
<dbReference type="SUPFAM" id="SSF48452">
    <property type="entry name" value="TPR-like"/>
    <property type="match status" value="1"/>
</dbReference>
<sequence length="167" mass="19404">MSTEEKKQEAMELVSKAYQHHMRGEVDRAIELYSRSLEVLPTPEAFTYRGWARSFQKDFQAAIADCHRAIDLDPEYGNPYNDIGAYYLELGQLDDTIPWLHMALKAKRYESYCYPHYNLGRVYEALDRLDLALEHYRSAVRENPGYALAVKAVERIKDKLTLHAASR</sequence>
<evidence type="ECO:0000256" key="3">
    <source>
        <dbReference type="PROSITE-ProRule" id="PRU00339"/>
    </source>
</evidence>
<dbReference type="Gene3D" id="1.25.40.10">
    <property type="entry name" value="Tetratricopeptide repeat domain"/>
    <property type="match status" value="2"/>
</dbReference>
<evidence type="ECO:0000256" key="2">
    <source>
        <dbReference type="ARBA" id="ARBA00022803"/>
    </source>
</evidence>
<evidence type="ECO:0000256" key="1">
    <source>
        <dbReference type="ARBA" id="ARBA00022737"/>
    </source>
</evidence>
<reference evidence="4" key="1">
    <citation type="journal article" date="2023" name="Int. J. Syst. Evol. Microbiol.">
        <title>Mesoterricola silvestris gen. nov., sp. nov., Mesoterricola sediminis sp. nov., Geothrix oryzae sp. nov., Geothrix edaphica sp. nov., Geothrix rubra sp. nov., and Geothrix limicola sp. nov., six novel members of Acidobacteriota isolated from soils.</title>
        <authorList>
            <person name="Itoh H."/>
            <person name="Sugisawa Y."/>
            <person name="Mise K."/>
            <person name="Xu Z."/>
            <person name="Kuniyasu M."/>
            <person name="Ushijima N."/>
            <person name="Kawano K."/>
            <person name="Kobayashi E."/>
            <person name="Shiratori Y."/>
            <person name="Masuda Y."/>
            <person name="Senoo K."/>
        </authorList>
    </citation>
    <scope>NUCLEOTIDE SEQUENCE</scope>
    <source>
        <strain evidence="4">W786</strain>
    </source>
</reference>
<accession>A0AA48KEW6</accession>
<keyword evidence="1" id="KW-0677">Repeat</keyword>
<dbReference type="InterPro" id="IPR019734">
    <property type="entry name" value="TPR_rpt"/>
</dbReference>
<feature type="repeat" description="TPR" evidence="3">
    <location>
        <begin position="43"/>
        <end position="76"/>
    </location>
</feature>